<dbReference type="Proteomes" id="UP001431783">
    <property type="component" value="Unassembled WGS sequence"/>
</dbReference>
<evidence type="ECO:0000256" key="1">
    <source>
        <dbReference type="ARBA" id="ARBA00009995"/>
    </source>
</evidence>
<dbReference type="InterPro" id="IPR002213">
    <property type="entry name" value="UDP_glucos_trans"/>
</dbReference>
<reference evidence="6 7" key="1">
    <citation type="submission" date="2023-03" db="EMBL/GenBank/DDBJ databases">
        <title>Genome insight into feeding habits of ladybird beetles.</title>
        <authorList>
            <person name="Li H.-S."/>
            <person name="Huang Y.-H."/>
            <person name="Pang H."/>
        </authorList>
    </citation>
    <scope>NUCLEOTIDE SEQUENCE [LARGE SCALE GENOMIC DNA]</scope>
    <source>
        <strain evidence="6">SYSU_2023b</strain>
        <tissue evidence="6">Whole body</tissue>
    </source>
</reference>
<keyword evidence="4" id="KW-1133">Transmembrane helix</keyword>
<proteinExistence type="inferred from homology"/>
<keyword evidence="2" id="KW-0328">Glycosyltransferase</keyword>
<dbReference type="AlphaFoldDB" id="A0AAW1UR59"/>
<organism evidence="6 7">
    <name type="scientific">Henosepilachna vigintioctopunctata</name>
    <dbReference type="NCBI Taxonomy" id="420089"/>
    <lineage>
        <taxon>Eukaryota</taxon>
        <taxon>Metazoa</taxon>
        <taxon>Ecdysozoa</taxon>
        <taxon>Arthropoda</taxon>
        <taxon>Hexapoda</taxon>
        <taxon>Insecta</taxon>
        <taxon>Pterygota</taxon>
        <taxon>Neoptera</taxon>
        <taxon>Endopterygota</taxon>
        <taxon>Coleoptera</taxon>
        <taxon>Polyphaga</taxon>
        <taxon>Cucujiformia</taxon>
        <taxon>Coccinelloidea</taxon>
        <taxon>Coccinellidae</taxon>
        <taxon>Epilachninae</taxon>
        <taxon>Epilachnini</taxon>
        <taxon>Henosepilachna</taxon>
    </lineage>
</organism>
<evidence type="ECO:0000256" key="4">
    <source>
        <dbReference type="SAM" id="Phobius"/>
    </source>
</evidence>
<keyword evidence="4" id="KW-0812">Transmembrane</keyword>
<dbReference type="CDD" id="cd03784">
    <property type="entry name" value="GT1_Gtf-like"/>
    <property type="match status" value="1"/>
</dbReference>
<evidence type="ECO:0000256" key="3">
    <source>
        <dbReference type="ARBA" id="ARBA00022679"/>
    </source>
</evidence>
<gene>
    <name evidence="6" type="ORF">WA026_014802</name>
</gene>
<keyword evidence="5" id="KW-0732">Signal</keyword>
<name>A0AAW1UR59_9CUCU</name>
<dbReference type="Pfam" id="PF00201">
    <property type="entry name" value="UDPGT"/>
    <property type="match status" value="1"/>
</dbReference>
<accession>A0AAW1UR59</accession>
<sequence length="510" mass="59290">MNIIIFIVLTCVFENAYSARILASVPTASYSHQIVFRPIWKELAKRGHHIVLMTTDPMEDTENITQIDMSFSYDLMKKEKYNEVVMKAKENRLEFIEKFVKIFTKTSFEQLRHPEVQKMIHNKSEHFDLIMVEIVFPLHLGLLERFAAPIIGLSSFEINNRFHEVLGNTAHPVINPDSTVVPFFHPLTLKERIISSLVYFLSEIYGEFFLEAEFSSKMREIFGEKCRSMIDLVGEIDMVFINSNPILHTVRALSPTTIQFGGGFHLEKETKSLPQDLKRYLDNATNGVIYFSLGTNIKSYLLKDSLKQIFLETFAELPYKVLWKFENENLPNKPDNIWISKWFPQSDIFKHPNIKLFITQCGLQSMEEAILNHIPMVGIPFIVDQPANAMIMERKGLGLTLNYESLTKEIFKETIEEVIRNSEYKKNTLTIAELMNDVEMNGIEKVVWWTEYVIRNKGAKILRNTSRHLPFYQCYLIDVITVVALVVFSFVYISKKILFSFFNKVVVKTK</sequence>
<dbReference type="EMBL" id="JARQZJ010000098">
    <property type="protein sequence ID" value="KAK9886016.1"/>
    <property type="molecule type" value="Genomic_DNA"/>
</dbReference>
<keyword evidence="3" id="KW-0808">Transferase</keyword>
<feature type="transmembrane region" description="Helical" evidence="4">
    <location>
        <begin position="475"/>
        <end position="494"/>
    </location>
</feature>
<evidence type="ECO:0008006" key="8">
    <source>
        <dbReference type="Google" id="ProtNLM"/>
    </source>
</evidence>
<evidence type="ECO:0000256" key="2">
    <source>
        <dbReference type="ARBA" id="ARBA00022676"/>
    </source>
</evidence>
<comment type="similarity">
    <text evidence="1">Belongs to the UDP-glycosyltransferase family.</text>
</comment>
<dbReference type="GO" id="GO:0008194">
    <property type="term" value="F:UDP-glycosyltransferase activity"/>
    <property type="evidence" value="ECO:0007669"/>
    <property type="project" value="InterPro"/>
</dbReference>
<comment type="caution">
    <text evidence="6">The sequence shown here is derived from an EMBL/GenBank/DDBJ whole genome shotgun (WGS) entry which is preliminary data.</text>
</comment>
<dbReference type="PANTHER" id="PTHR48043">
    <property type="entry name" value="EG:EG0003.4 PROTEIN-RELATED"/>
    <property type="match status" value="1"/>
</dbReference>
<dbReference type="InterPro" id="IPR050271">
    <property type="entry name" value="UDP-glycosyltransferase"/>
</dbReference>
<keyword evidence="7" id="KW-1185">Reference proteome</keyword>
<feature type="signal peptide" evidence="5">
    <location>
        <begin position="1"/>
        <end position="18"/>
    </location>
</feature>
<dbReference type="SUPFAM" id="SSF53756">
    <property type="entry name" value="UDP-Glycosyltransferase/glycogen phosphorylase"/>
    <property type="match status" value="1"/>
</dbReference>
<evidence type="ECO:0000313" key="7">
    <source>
        <dbReference type="Proteomes" id="UP001431783"/>
    </source>
</evidence>
<feature type="chain" id="PRO_5043497804" description="UDP-glucuronosyltransferase" evidence="5">
    <location>
        <begin position="19"/>
        <end position="510"/>
    </location>
</feature>
<dbReference type="FunFam" id="3.40.50.2000:FF:000050">
    <property type="entry name" value="UDP-glucuronosyltransferase"/>
    <property type="match status" value="1"/>
</dbReference>
<dbReference type="Gene3D" id="3.40.50.2000">
    <property type="entry name" value="Glycogen Phosphorylase B"/>
    <property type="match status" value="2"/>
</dbReference>
<evidence type="ECO:0000313" key="6">
    <source>
        <dbReference type="EMBL" id="KAK9886016.1"/>
    </source>
</evidence>
<keyword evidence="4" id="KW-0472">Membrane</keyword>
<protein>
    <recommendedName>
        <fullName evidence="8">UDP-glucuronosyltransferase</fullName>
    </recommendedName>
</protein>
<dbReference type="PANTHER" id="PTHR48043:SF159">
    <property type="entry name" value="EG:EG0003.4 PROTEIN-RELATED"/>
    <property type="match status" value="1"/>
</dbReference>
<evidence type="ECO:0000256" key="5">
    <source>
        <dbReference type="SAM" id="SignalP"/>
    </source>
</evidence>